<keyword evidence="12" id="KW-1185">Reference proteome</keyword>
<evidence type="ECO:0000256" key="9">
    <source>
        <dbReference type="ARBA" id="ARBA00025687"/>
    </source>
</evidence>
<keyword evidence="5 10" id="KW-0805">Transcription regulation</keyword>
<evidence type="ECO:0000313" key="11">
    <source>
        <dbReference type="EMBL" id="THV48989.1"/>
    </source>
</evidence>
<keyword evidence="7 10" id="KW-0804">Transcription</keyword>
<sequence length="247" mass="28371">MAEQQQQQQPNLIAQVSPGPPLFWKQFTADNLERIEKLRAENFPNYKVADNLSYKLPPRILDVPAELRFLQPPEPPATGVYRTFGQIRQIKNELPPLEEGIEQIYTPPTTPTGTGKHEDRKLILKRFAKSLLLNFLELVGTMSIHPEQSHEKIGDLHTIFANFHHLLNEYRPFQARESLIAMMQDQLDKSRAETEGIMKMKEKVEGMLEGFVEIKLGDEANASSQEHENVLEDDGKDIWEQLDLEFG</sequence>
<evidence type="ECO:0000256" key="8">
    <source>
        <dbReference type="ARBA" id="ARBA00023242"/>
    </source>
</evidence>
<keyword evidence="6 10" id="KW-0010">Activator</keyword>
<reference evidence="11 12" key="1">
    <citation type="submission" date="2017-12" db="EMBL/GenBank/DDBJ databases">
        <title>Comparative genomics of Botrytis spp.</title>
        <authorList>
            <person name="Valero-Jimenez C.A."/>
            <person name="Tapia P."/>
            <person name="Veloso J."/>
            <person name="Silva-Moreno E."/>
            <person name="Staats M."/>
            <person name="Valdes J.H."/>
            <person name="Van Kan J.A.L."/>
        </authorList>
    </citation>
    <scope>NUCLEOTIDE SEQUENCE [LARGE SCALE GENOMIC DNA]</scope>
    <source>
        <strain evidence="11 12">MUCL435</strain>
    </source>
</reference>
<dbReference type="GO" id="GO:0070847">
    <property type="term" value="C:core mediator complex"/>
    <property type="evidence" value="ECO:0007669"/>
    <property type="project" value="TreeGrafter"/>
</dbReference>
<evidence type="ECO:0000256" key="6">
    <source>
        <dbReference type="ARBA" id="ARBA00023159"/>
    </source>
</evidence>
<comment type="caution">
    <text evidence="11">The sequence shown here is derived from an EMBL/GenBank/DDBJ whole genome shotgun (WGS) entry which is preliminary data.</text>
</comment>
<dbReference type="InterPro" id="IPR044888">
    <property type="entry name" value="Mediatior_Med7_sf"/>
</dbReference>
<comment type="function">
    <text evidence="9">Component of the Mediator complex, a coactivator involved in the regulated transcription of nearly all RNA polymerase II-dependent genes. Mediator functions as a bridge to convey information from gene-specific regulatory proteins to the basal RNA polymerase II transcription machinery. Mediator is recruited to promoters by direct interactions with regulatory proteins and serves as a scaffold for the assembly of a functional preinitiation complex with RNA polymerase II and the general transcription factors.</text>
</comment>
<dbReference type="PANTHER" id="PTHR21428:SF11">
    <property type="entry name" value="MEDIATOR OF RNA POLYMERASE II TRANSCRIPTION SUBUNIT 7"/>
    <property type="match status" value="1"/>
</dbReference>
<name>A0A4S8R4B5_9HELO</name>
<dbReference type="EMBL" id="PQXL01000217">
    <property type="protein sequence ID" value="THV48989.1"/>
    <property type="molecule type" value="Genomic_DNA"/>
</dbReference>
<organism evidence="11 12">
    <name type="scientific">Botrytis galanthina</name>
    <dbReference type="NCBI Taxonomy" id="278940"/>
    <lineage>
        <taxon>Eukaryota</taxon>
        <taxon>Fungi</taxon>
        <taxon>Dikarya</taxon>
        <taxon>Ascomycota</taxon>
        <taxon>Pezizomycotina</taxon>
        <taxon>Leotiomycetes</taxon>
        <taxon>Helotiales</taxon>
        <taxon>Sclerotiniaceae</taxon>
        <taxon>Botrytis</taxon>
    </lineage>
</organism>
<comment type="subunit">
    <text evidence="3 10">Component of the Mediator complex.</text>
</comment>
<comment type="similarity">
    <text evidence="2 10">Belongs to the Mediator complex subunit 7 family.</text>
</comment>
<accession>A0A4S8R4B5</accession>
<dbReference type="GO" id="GO:0006357">
    <property type="term" value="P:regulation of transcription by RNA polymerase II"/>
    <property type="evidence" value="ECO:0007669"/>
    <property type="project" value="InterPro"/>
</dbReference>
<dbReference type="SUPFAM" id="SSF140718">
    <property type="entry name" value="Mediator hinge subcomplex-like"/>
    <property type="match status" value="1"/>
</dbReference>
<dbReference type="Gene3D" id="6.10.140.1520">
    <property type="match status" value="1"/>
</dbReference>
<proteinExistence type="inferred from homology"/>
<evidence type="ECO:0000256" key="4">
    <source>
        <dbReference type="ARBA" id="ARBA00020631"/>
    </source>
</evidence>
<gene>
    <name evidence="11" type="ORF">BGAL_0217g00140</name>
</gene>
<dbReference type="PANTHER" id="PTHR21428">
    <property type="entry name" value="MEDIATOR OF RNA POLYMERASE II TRANSCRIPTION SUBUNIT 7"/>
    <property type="match status" value="1"/>
</dbReference>
<dbReference type="Gene3D" id="6.10.140.200">
    <property type="match status" value="1"/>
</dbReference>
<dbReference type="GO" id="GO:0016592">
    <property type="term" value="C:mediator complex"/>
    <property type="evidence" value="ECO:0007669"/>
    <property type="project" value="InterPro"/>
</dbReference>
<evidence type="ECO:0000256" key="10">
    <source>
        <dbReference type="RuleBase" id="RU364060"/>
    </source>
</evidence>
<dbReference type="InterPro" id="IPR037212">
    <property type="entry name" value="Med7/Med21-like"/>
</dbReference>
<evidence type="ECO:0000256" key="3">
    <source>
        <dbReference type="ARBA" id="ARBA00011837"/>
    </source>
</evidence>
<evidence type="ECO:0000256" key="2">
    <source>
        <dbReference type="ARBA" id="ARBA00009994"/>
    </source>
</evidence>
<dbReference type="Pfam" id="PF05983">
    <property type="entry name" value="Med7"/>
    <property type="match status" value="1"/>
</dbReference>
<keyword evidence="8 10" id="KW-0539">Nucleus</keyword>
<dbReference type="AlphaFoldDB" id="A0A4S8R4B5"/>
<evidence type="ECO:0000256" key="1">
    <source>
        <dbReference type="ARBA" id="ARBA00004123"/>
    </source>
</evidence>
<dbReference type="GO" id="GO:0003712">
    <property type="term" value="F:transcription coregulator activity"/>
    <property type="evidence" value="ECO:0007669"/>
    <property type="project" value="InterPro"/>
</dbReference>
<dbReference type="InterPro" id="IPR009244">
    <property type="entry name" value="Mediatior_Med7"/>
</dbReference>
<dbReference type="Proteomes" id="UP000308671">
    <property type="component" value="Unassembled WGS sequence"/>
</dbReference>
<dbReference type="OrthoDB" id="10253553at2759"/>
<comment type="subcellular location">
    <subcellularLocation>
        <location evidence="1 10">Nucleus</location>
    </subcellularLocation>
</comment>
<evidence type="ECO:0000256" key="5">
    <source>
        <dbReference type="ARBA" id="ARBA00023015"/>
    </source>
</evidence>
<evidence type="ECO:0000313" key="12">
    <source>
        <dbReference type="Proteomes" id="UP000308671"/>
    </source>
</evidence>
<evidence type="ECO:0000256" key="7">
    <source>
        <dbReference type="ARBA" id="ARBA00023163"/>
    </source>
</evidence>
<protein>
    <recommendedName>
        <fullName evidence="4 10">Mediator of RNA polymerase II transcription subunit 7</fullName>
    </recommendedName>
</protein>